<evidence type="ECO:0000256" key="1">
    <source>
        <dbReference type="SAM" id="Phobius"/>
    </source>
</evidence>
<keyword evidence="3" id="KW-1185">Reference proteome</keyword>
<protein>
    <submittedName>
        <fullName evidence="2">Uncharacterized protein</fullName>
    </submittedName>
</protein>
<keyword evidence="1" id="KW-0472">Membrane</keyword>
<name>A0AAV4QV15_9ARAC</name>
<sequence length="121" mass="14551">MKRSLSSTRKRDDMSEVMDNDFFEKRQMVGNYAYFINQCLKVNVTEIPNREFIFAEYFKKENFCAESKLPKRLQIIWNRMIAYFQKGILSYFSMQLFFTLFMPLLKTTFFSHACNLASLEE</sequence>
<organism evidence="2 3">
    <name type="scientific">Caerostris darwini</name>
    <dbReference type="NCBI Taxonomy" id="1538125"/>
    <lineage>
        <taxon>Eukaryota</taxon>
        <taxon>Metazoa</taxon>
        <taxon>Ecdysozoa</taxon>
        <taxon>Arthropoda</taxon>
        <taxon>Chelicerata</taxon>
        <taxon>Arachnida</taxon>
        <taxon>Araneae</taxon>
        <taxon>Araneomorphae</taxon>
        <taxon>Entelegynae</taxon>
        <taxon>Araneoidea</taxon>
        <taxon>Araneidae</taxon>
        <taxon>Caerostris</taxon>
    </lineage>
</organism>
<dbReference type="AlphaFoldDB" id="A0AAV4QV15"/>
<comment type="caution">
    <text evidence="2">The sequence shown here is derived from an EMBL/GenBank/DDBJ whole genome shotgun (WGS) entry which is preliminary data.</text>
</comment>
<dbReference type="EMBL" id="BPLQ01004987">
    <property type="protein sequence ID" value="GIY11952.1"/>
    <property type="molecule type" value="Genomic_DNA"/>
</dbReference>
<dbReference type="Proteomes" id="UP001054837">
    <property type="component" value="Unassembled WGS sequence"/>
</dbReference>
<reference evidence="2 3" key="1">
    <citation type="submission" date="2021-06" db="EMBL/GenBank/DDBJ databases">
        <title>Caerostris darwini draft genome.</title>
        <authorList>
            <person name="Kono N."/>
            <person name="Arakawa K."/>
        </authorList>
    </citation>
    <scope>NUCLEOTIDE SEQUENCE [LARGE SCALE GENOMIC DNA]</scope>
</reference>
<proteinExistence type="predicted"/>
<accession>A0AAV4QV15</accession>
<evidence type="ECO:0000313" key="2">
    <source>
        <dbReference type="EMBL" id="GIY11952.1"/>
    </source>
</evidence>
<keyword evidence="1" id="KW-1133">Transmembrane helix</keyword>
<evidence type="ECO:0000313" key="3">
    <source>
        <dbReference type="Proteomes" id="UP001054837"/>
    </source>
</evidence>
<feature type="transmembrane region" description="Helical" evidence="1">
    <location>
        <begin position="88"/>
        <end position="105"/>
    </location>
</feature>
<gene>
    <name evidence="2" type="ORF">CDAR_449121</name>
</gene>
<keyword evidence="1" id="KW-0812">Transmembrane</keyword>